<reference evidence="1" key="1">
    <citation type="journal article" date="2015" name="Nature">
        <title>Complex archaea that bridge the gap between prokaryotes and eukaryotes.</title>
        <authorList>
            <person name="Spang A."/>
            <person name="Saw J.H."/>
            <person name="Jorgensen S.L."/>
            <person name="Zaremba-Niedzwiedzka K."/>
            <person name="Martijn J."/>
            <person name="Lind A.E."/>
            <person name="van Eijk R."/>
            <person name="Schleper C."/>
            <person name="Guy L."/>
            <person name="Ettema T.J."/>
        </authorList>
    </citation>
    <scope>NUCLEOTIDE SEQUENCE</scope>
</reference>
<proteinExistence type="predicted"/>
<evidence type="ECO:0000313" key="1">
    <source>
        <dbReference type="EMBL" id="KKL93571.1"/>
    </source>
</evidence>
<name>A0A0F9GSE4_9ZZZZ</name>
<sequence>MSELTENWTGADLNIYINRIREDERDQVLAQVLDKRRLREYLDTPEGQLILRDAVNIVRSELMEIFKLVIDDPRKNIDKIVTSSDRYRAVIDIMHRWMDLIQKGEHHEKQLKVIAKKGKVK</sequence>
<dbReference type="EMBL" id="LAZR01019150">
    <property type="protein sequence ID" value="KKL93571.1"/>
    <property type="molecule type" value="Genomic_DNA"/>
</dbReference>
<protein>
    <submittedName>
        <fullName evidence="1">Uncharacterized protein</fullName>
    </submittedName>
</protein>
<organism evidence="1">
    <name type="scientific">marine sediment metagenome</name>
    <dbReference type="NCBI Taxonomy" id="412755"/>
    <lineage>
        <taxon>unclassified sequences</taxon>
        <taxon>metagenomes</taxon>
        <taxon>ecological metagenomes</taxon>
    </lineage>
</organism>
<accession>A0A0F9GSE4</accession>
<gene>
    <name evidence="1" type="ORF">LCGC14_1873390</name>
</gene>
<comment type="caution">
    <text evidence="1">The sequence shown here is derived from an EMBL/GenBank/DDBJ whole genome shotgun (WGS) entry which is preliminary data.</text>
</comment>
<dbReference type="AlphaFoldDB" id="A0A0F9GSE4"/>